<dbReference type="EMBL" id="VUNB01000005">
    <property type="protein sequence ID" value="MST69235.1"/>
    <property type="molecule type" value="Genomic_DNA"/>
</dbReference>
<dbReference type="RefSeq" id="WP_154572709.1">
    <property type="nucleotide sequence ID" value="NZ_VUNB01000005.1"/>
</dbReference>
<feature type="region of interest" description="Disordered" evidence="1">
    <location>
        <begin position="37"/>
        <end position="60"/>
    </location>
</feature>
<evidence type="ECO:0000256" key="1">
    <source>
        <dbReference type="SAM" id="MobiDB-lite"/>
    </source>
</evidence>
<proteinExistence type="predicted"/>
<organism evidence="3">
    <name type="scientific">Baileyella intestinalis</name>
    <dbReference type="NCBI Taxonomy" id="2606709"/>
    <lineage>
        <taxon>Bacteria</taxon>
        <taxon>Bacillati</taxon>
        <taxon>Bacillota</taxon>
        <taxon>Clostridia</taxon>
        <taxon>Peptostreptococcales</taxon>
        <taxon>Anaerovoracaceae</taxon>
        <taxon>Baileyella</taxon>
    </lineage>
</organism>
<evidence type="ECO:0000313" key="3">
    <source>
        <dbReference type="EMBL" id="MST69235.1"/>
    </source>
</evidence>
<reference evidence="3" key="1">
    <citation type="submission" date="2019-09" db="EMBL/GenBank/DDBJ databases">
        <title>In-depth cultivation of the pig gut microbiome towards novel bacterial diversity and tailored functional studies.</title>
        <authorList>
            <person name="Wylensek D."/>
            <person name="Hitch T.C.A."/>
            <person name="Clavel T."/>
        </authorList>
    </citation>
    <scope>NUCLEOTIDE SEQUENCE</scope>
    <source>
        <strain evidence="3">RF-744-FAT-WT-3</strain>
    </source>
</reference>
<dbReference type="PROSITE" id="PS51257">
    <property type="entry name" value="PROKAR_LIPOPROTEIN"/>
    <property type="match status" value="1"/>
</dbReference>
<evidence type="ECO:0000256" key="2">
    <source>
        <dbReference type="SAM" id="SignalP"/>
    </source>
</evidence>
<gene>
    <name evidence="3" type="ORF">FYJ66_06490</name>
</gene>
<accession>A0A6A8M7A8</accession>
<feature type="signal peptide" evidence="2">
    <location>
        <begin position="1"/>
        <end position="25"/>
    </location>
</feature>
<name>A0A6A8M7A8_9FIRM</name>
<sequence length="86" mass="9705">MRKIIKIIISIIVFLLACCFCPCSGRNTAQYAERTGGAESEFPDIESEEEKEMASPDGKETKLKEYYTRKSRIQDVAGDTVFVYAN</sequence>
<dbReference type="AlphaFoldDB" id="A0A6A8M7A8"/>
<feature type="compositionally biased region" description="Acidic residues" evidence="1">
    <location>
        <begin position="41"/>
        <end position="51"/>
    </location>
</feature>
<protein>
    <submittedName>
        <fullName evidence="3">Uncharacterized protein</fullName>
    </submittedName>
</protein>
<keyword evidence="2" id="KW-0732">Signal</keyword>
<comment type="caution">
    <text evidence="3">The sequence shown here is derived from an EMBL/GenBank/DDBJ whole genome shotgun (WGS) entry which is preliminary data.</text>
</comment>
<feature type="chain" id="PRO_5038808934" evidence="2">
    <location>
        <begin position="26"/>
        <end position="86"/>
    </location>
</feature>